<proteinExistence type="predicted"/>
<evidence type="ECO:0000313" key="2">
    <source>
        <dbReference type="EMBL" id="KNZ63072.1"/>
    </source>
</evidence>
<feature type="compositionally biased region" description="Polar residues" evidence="1">
    <location>
        <begin position="74"/>
        <end position="89"/>
    </location>
</feature>
<reference evidence="2 3" key="1">
    <citation type="submission" date="2015-08" db="EMBL/GenBank/DDBJ databases">
        <title>Next Generation Sequencing and Analysis of the Genome of Puccinia sorghi L Schw, the Causal Agent of Maize Common Rust.</title>
        <authorList>
            <person name="Rochi L."/>
            <person name="Burguener G."/>
            <person name="Darino M."/>
            <person name="Turjanski A."/>
            <person name="Kreff E."/>
            <person name="Dieguez M.J."/>
            <person name="Sacco F."/>
        </authorList>
    </citation>
    <scope>NUCLEOTIDE SEQUENCE [LARGE SCALE GENOMIC DNA]</scope>
    <source>
        <strain evidence="2 3">RO10H11247</strain>
    </source>
</reference>
<sequence>MGLSPTSQCKTPAHLLIRSSWFLPFPPQIITLPKSTLALCRNISAFTCTLLGLTIKLSKVWKLSPAPQEFQKGCSPTLNPDTSNPSHPR</sequence>
<dbReference type="VEuPathDB" id="FungiDB:VP01_1191g9"/>
<evidence type="ECO:0000313" key="3">
    <source>
        <dbReference type="Proteomes" id="UP000037035"/>
    </source>
</evidence>
<evidence type="ECO:0000256" key="1">
    <source>
        <dbReference type="SAM" id="MobiDB-lite"/>
    </source>
</evidence>
<gene>
    <name evidence="2" type="ORF">VP01_1191g9</name>
</gene>
<feature type="region of interest" description="Disordered" evidence="1">
    <location>
        <begin position="68"/>
        <end position="89"/>
    </location>
</feature>
<dbReference type="Proteomes" id="UP000037035">
    <property type="component" value="Unassembled WGS sequence"/>
</dbReference>
<comment type="caution">
    <text evidence="2">The sequence shown here is derived from an EMBL/GenBank/DDBJ whole genome shotgun (WGS) entry which is preliminary data.</text>
</comment>
<organism evidence="2 3">
    <name type="scientific">Puccinia sorghi</name>
    <dbReference type="NCBI Taxonomy" id="27349"/>
    <lineage>
        <taxon>Eukaryota</taxon>
        <taxon>Fungi</taxon>
        <taxon>Dikarya</taxon>
        <taxon>Basidiomycota</taxon>
        <taxon>Pucciniomycotina</taxon>
        <taxon>Pucciniomycetes</taxon>
        <taxon>Pucciniales</taxon>
        <taxon>Pucciniaceae</taxon>
        <taxon>Puccinia</taxon>
    </lineage>
</organism>
<accession>A0A0L6VR12</accession>
<dbReference type="AlphaFoldDB" id="A0A0L6VR12"/>
<protein>
    <submittedName>
        <fullName evidence="2">Uncharacterized protein</fullName>
    </submittedName>
</protein>
<dbReference type="EMBL" id="LAVV01002132">
    <property type="protein sequence ID" value="KNZ63072.1"/>
    <property type="molecule type" value="Genomic_DNA"/>
</dbReference>
<name>A0A0L6VR12_9BASI</name>
<keyword evidence="3" id="KW-1185">Reference proteome</keyword>